<organism evidence="2 3">
    <name type="scientific">Austropuccinia psidii MF-1</name>
    <dbReference type="NCBI Taxonomy" id="1389203"/>
    <lineage>
        <taxon>Eukaryota</taxon>
        <taxon>Fungi</taxon>
        <taxon>Dikarya</taxon>
        <taxon>Basidiomycota</taxon>
        <taxon>Pucciniomycotina</taxon>
        <taxon>Pucciniomycetes</taxon>
        <taxon>Pucciniales</taxon>
        <taxon>Sphaerophragmiaceae</taxon>
        <taxon>Austropuccinia</taxon>
    </lineage>
</organism>
<protein>
    <submittedName>
        <fullName evidence="2">Uncharacterized protein</fullName>
    </submittedName>
</protein>
<name>A0A9Q3BT45_9BASI</name>
<dbReference type="EMBL" id="AVOT02002616">
    <property type="protein sequence ID" value="MBW0470962.1"/>
    <property type="molecule type" value="Genomic_DNA"/>
</dbReference>
<proteinExistence type="predicted"/>
<sequence>MFPKLPTTSDSDLLILGDGWTASEVVDETNPIGEAMVDGVQVSHLNSGDIASLVEESSSSTKECSDQPNVPLLE</sequence>
<comment type="caution">
    <text evidence="2">The sequence shown here is derived from an EMBL/GenBank/DDBJ whole genome shotgun (WGS) entry which is preliminary data.</text>
</comment>
<gene>
    <name evidence="2" type="ORF">O181_010677</name>
</gene>
<dbReference type="AlphaFoldDB" id="A0A9Q3BT45"/>
<evidence type="ECO:0000313" key="2">
    <source>
        <dbReference type="EMBL" id="MBW0470962.1"/>
    </source>
</evidence>
<feature type="compositionally biased region" description="Polar residues" evidence="1">
    <location>
        <begin position="55"/>
        <end position="68"/>
    </location>
</feature>
<accession>A0A9Q3BT45</accession>
<evidence type="ECO:0000313" key="3">
    <source>
        <dbReference type="Proteomes" id="UP000765509"/>
    </source>
</evidence>
<dbReference type="Proteomes" id="UP000765509">
    <property type="component" value="Unassembled WGS sequence"/>
</dbReference>
<evidence type="ECO:0000256" key="1">
    <source>
        <dbReference type="SAM" id="MobiDB-lite"/>
    </source>
</evidence>
<keyword evidence="3" id="KW-1185">Reference proteome</keyword>
<reference evidence="2" key="1">
    <citation type="submission" date="2021-03" db="EMBL/GenBank/DDBJ databases">
        <title>Draft genome sequence of rust myrtle Austropuccinia psidii MF-1, a brazilian biotype.</title>
        <authorList>
            <person name="Quecine M.C."/>
            <person name="Pachon D.M.R."/>
            <person name="Bonatelli M.L."/>
            <person name="Correr F.H."/>
            <person name="Franceschini L.M."/>
            <person name="Leite T.F."/>
            <person name="Margarido G.R.A."/>
            <person name="Almeida C.A."/>
            <person name="Ferrarezi J.A."/>
            <person name="Labate C.A."/>
        </authorList>
    </citation>
    <scope>NUCLEOTIDE SEQUENCE</scope>
    <source>
        <strain evidence="2">MF-1</strain>
    </source>
</reference>
<feature type="region of interest" description="Disordered" evidence="1">
    <location>
        <begin position="52"/>
        <end position="74"/>
    </location>
</feature>